<proteinExistence type="predicted"/>
<accession>A0A1L2K2N1</accession>
<dbReference type="Pfam" id="PF14265">
    <property type="entry name" value="DUF4355"/>
    <property type="match status" value="1"/>
</dbReference>
<name>A0A1L2K2N1_9CAUD</name>
<evidence type="ECO:0000256" key="1">
    <source>
        <dbReference type="SAM" id="Coils"/>
    </source>
</evidence>
<feature type="region of interest" description="Disordered" evidence="2">
    <location>
        <begin position="199"/>
        <end position="221"/>
    </location>
</feature>
<feature type="coiled-coil region" evidence="1">
    <location>
        <begin position="123"/>
        <end position="150"/>
    </location>
</feature>
<protein>
    <submittedName>
        <fullName evidence="3">Scaffold protein</fullName>
    </submittedName>
</protein>
<evidence type="ECO:0000313" key="4">
    <source>
        <dbReference type="Proteomes" id="UP000224836"/>
    </source>
</evidence>
<dbReference type="Proteomes" id="UP000224836">
    <property type="component" value="Segment"/>
</dbReference>
<organism evidence="3 4">
    <name type="scientific">Aeribacillus phage AP45</name>
    <dbReference type="NCBI Taxonomy" id="1913112"/>
    <lineage>
        <taxon>Viruses</taxon>
        <taxon>Duplodnaviria</taxon>
        <taxon>Heunggongvirae</taxon>
        <taxon>Uroviricota</taxon>
        <taxon>Caudoviricetes</taxon>
        <taxon>Kamchatkavirus</taxon>
        <taxon>Kamchatkavirus AP45</taxon>
    </lineage>
</organism>
<dbReference type="KEGG" id="vg:55601647"/>
<reference evidence="4" key="1">
    <citation type="submission" date="2016-10" db="EMBL/GenBank/DDBJ databases">
        <authorList>
            <person name="de Groot N.N."/>
        </authorList>
    </citation>
    <scope>NUCLEOTIDE SEQUENCE [LARGE SCALE GENOMIC DNA]</scope>
</reference>
<dbReference type="GeneID" id="55601647"/>
<dbReference type="InterPro" id="IPR025580">
    <property type="entry name" value="Gp46"/>
</dbReference>
<keyword evidence="1" id="KW-0175">Coiled coil</keyword>
<feature type="region of interest" description="Disordered" evidence="2">
    <location>
        <begin position="31"/>
        <end position="66"/>
    </location>
</feature>
<evidence type="ECO:0000313" key="3">
    <source>
        <dbReference type="EMBL" id="APC46492.1"/>
    </source>
</evidence>
<keyword evidence="4" id="KW-1185">Reference proteome</keyword>
<dbReference type="EMBL" id="KX965989">
    <property type="protein sequence ID" value="APC46492.1"/>
    <property type="molecule type" value="Genomic_DNA"/>
</dbReference>
<evidence type="ECO:0000256" key="2">
    <source>
        <dbReference type="SAM" id="MobiDB-lite"/>
    </source>
</evidence>
<sequence length="245" mass="27683">MKGKEDKKMEIKKQPFYKSIKLPLRLNLQFFAEGGDGGEGNQAGQQQGGEGGQPNGQGDEPGNTQGLQLTLDVVQKFVNENDDAKKWLQSLTDSRVTEAIKTYEKKTLPKKLEEEIAKRFPPETEEQKQLRELKQKLEQIEQEKIRESLRNKALSVATEKQLPAKLVDFFIGQDEDSTMKNLAVLEEVFSAAVQQAVESKFKEGGRNPNPTTPPGQPLTKEAIEKMTPEEINKNWEQIEKFLQGK</sequence>
<feature type="compositionally biased region" description="Gly residues" evidence="2">
    <location>
        <begin position="34"/>
        <end position="55"/>
    </location>
</feature>
<dbReference type="RefSeq" id="YP_009831956.1">
    <property type="nucleotide sequence ID" value="NC_048651.1"/>
</dbReference>